<dbReference type="Gene3D" id="3.60.20.10">
    <property type="entry name" value="Glutamine Phosphoribosylpyrophosphate, subunit 1, domain 1"/>
    <property type="match status" value="1"/>
</dbReference>
<dbReference type="InterPro" id="IPR043146">
    <property type="entry name" value="Penicillin_amidase_N_B-knob"/>
</dbReference>
<protein>
    <submittedName>
        <fullName evidence="7">Acyl-homoserine lactone acylase quiP,Penicillin amidase</fullName>
    </submittedName>
</protein>
<dbReference type="Gene3D" id="2.30.120.10">
    <property type="match status" value="1"/>
</dbReference>
<feature type="binding site" evidence="5">
    <location>
        <position position="393"/>
    </location>
    <ligand>
        <name>Ca(2+)</name>
        <dbReference type="ChEBI" id="CHEBI:29108"/>
    </ligand>
</feature>
<dbReference type="GO" id="GO:0017000">
    <property type="term" value="P:antibiotic biosynthetic process"/>
    <property type="evidence" value="ECO:0007669"/>
    <property type="project" value="InterPro"/>
</dbReference>
<accession>A0AAJ5T8D7</accession>
<feature type="region of interest" description="Disordered" evidence="6">
    <location>
        <begin position="1"/>
        <end position="32"/>
    </location>
</feature>
<gene>
    <name evidence="7" type="ORF">BSTAB16_6665</name>
</gene>
<dbReference type="PIRSF" id="PIRSF001227">
    <property type="entry name" value="Pen_acylase"/>
    <property type="match status" value="1"/>
</dbReference>
<dbReference type="InterPro" id="IPR023343">
    <property type="entry name" value="Penicillin_amidase_dom1"/>
</dbReference>
<keyword evidence="3" id="KW-0865">Zymogen</keyword>
<feature type="active site" description="Nucleophile" evidence="4">
    <location>
        <position position="318"/>
    </location>
</feature>
<evidence type="ECO:0000313" key="8">
    <source>
        <dbReference type="Proteomes" id="UP000268684"/>
    </source>
</evidence>
<dbReference type="Gene3D" id="1.10.439.10">
    <property type="entry name" value="Penicillin Amidohydrolase, domain 1"/>
    <property type="match status" value="1"/>
</dbReference>
<feature type="binding site" evidence="5">
    <location>
        <position position="390"/>
    </location>
    <ligand>
        <name>Ca(2+)</name>
        <dbReference type="ChEBI" id="CHEBI:29108"/>
    </ligand>
</feature>
<reference evidence="7 8" key="1">
    <citation type="submission" date="2017-11" db="EMBL/GenBank/DDBJ databases">
        <authorList>
            <person name="Seth-Smith MB H."/>
        </authorList>
    </citation>
    <scope>NUCLEOTIDE SEQUENCE [LARGE SCALE GENOMIC DNA]</scope>
    <source>
        <strain evidence="7">E</strain>
    </source>
</reference>
<evidence type="ECO:0000256" key="6">
    <source>
        <dbReference type="SAM" id="MobiDB-lite"/>
    </source>
</evidence>
<evidence type="ECO:0000256" key="3">
    <source>
        <dbReference type="ARBA" id="ARBA00023145"/>
    </source>
</evidence>
<dbReference type="Gene3D" id="1.10.1400.10">
    <property type="match status" value="1"/>
</dbReference>
<feature type="compositionally biased region" description="Basic and acidic residues" evidence="6">
    <location>
        <begin position="23"/>
        <end position="32"/>
    </location>
</feature>
<organism evidence="7 8">
    <name type="scientific">Burkholderia stabilis</name>
    <dbReference type="NCBI Taxonomy" id="95485"/>
    <lineage>
        <taxon>Bacteria</taxon>
        <taxon>Pseudomonadati</taxon>
        <taxon>Pseudomonadota</taxon>
        <taxon>Betaproteobacteria</taxon>
        <taxon>Burkholderiales</taxon>
        <taxon>Burkholderiaceae</taxon>
        <taxon>Burkholderia</taxon>
        <taxon>Burkholderia cepacia complex</taxon>
    </lineage>
</organism>
<evidence type="ECO:0000313" key="7">
    <source>
        <dbReference type="EMBL" id="VBB16460.1"/>
    </source>
</evidence>
<name>A0AAJ5T8D7_9BURK</name>
<dbReference type="GO" id="GO:0016811">
    <property type="term" value="F:hydrolase activity, acting on carbon-nitrogen (but not peptide) bonds, in linear amides"/>
    <property type="evidence" value="ECO:0007669"/>
    <property type="project" value="InterPro"/>
</dbReference>
<dbReference type="SUPFAM" id="SSF56235">
    <property type="entry name" value="N-terminal nucleophile aminohydrolases (Ntn hydrolases)"/>
    <property type="match status" value="1"/>
</dbReference>
<evidence type="ECO:0000256" key="2">
    <source>
        <dbReference type="ARBA" id="ARBA00022801"/>
    </source>
</evidence>
<dbReference type="CDD" id="cd03747">
    <property type="entry name" value="Ntn_PGA_like"/>
    <property type="match status" value="1"/>
</dbReference>
<sequence length="863" mass="96305">MNIYKSAKPTSKQRCLPAGLESPGRRWRERRPGSLTESRSLVVSCIHAIRSRVKIFLKLLKFSGLAWLIGSICSIGHAKEAQVQVIALEGLTQPADILVDHWGVPHIFAASESDGFYVQGFNTARDRLFQVDLWRRRGLGKLAEVLGPAYIEEDKAARLFLYRGDMNAEWQHYGSDAKLVATRFVAGINSYIDWLVKNPDQLPYEFRKVHYWPEKWSVDDVVRIRSNGLTLHLNGEVARAKVACKSSIHFDSVRFGLQPAWQTRVPDGLDPCLPDDVLKVFSLATQGVHVSRESLNSMDTSSTAVAVNDNLETATQGSNNWVIARGKSATGRPIMANDPHRAYAAPSLRYIQQISTPTLDIIGGGEPSAPGISIGHNGTIAFGLTIFNIDQEDLYVYDLNPANPQQYRYKGKWEPMSVVRETIPVRGAAPVIADLAFTRHGPVIYTEAAKHRAFAVRTVWLEPGTSPYFDSLRYLHARNFDQFKRALSTWGAPPVNQVYADTRGNIGWVASGLAPKRPNWDGLLPVPGDGRYEWAGFWPPNDLPSTYDPRKGYFSTSNEMNLPYGYPYSKRKLSFEWFNNSRHQRIEEVLSQLPKVSIEDSGRLQNDVESIPARRLVKLIAPLSSQDPDTRAALAMLKGWDGRLDAESAQAALEEVWLSHYLGAAFKDAVLPKAAASSFGSPDTAVMLDSLEHPEARFGEHAHTKRDAVLLESLHDAHAEMVRLQGPDPRQWQWGKLQTNVDKHPFSDIVDDDMRKKIDVGPVGKGGGPYTPNQSTYRPSDFRQINGPSFRIIVDVGNWDNSLAVNLPGESGVPDSSHYRDLAPLWLNGHYFPLLYSRAAVEAATETRIHLVPNAPMQRTSDH</sequence>
<comment type="similarity">
    <text evidence="1">Belongs to the peptidase S45 family.</text>
</comment>
<dbReference type="GO" id="GO:0046872">
    <property type="term" value="F:metal ion binding"/>
    <property type="evidence" value="ECO:0007669"/>
    <property type="project" value="UniProtKB-KW"/>
</dbReference>
<feature type="binding site" evidence="5">
    <location>
        <position position="236"/>
    </location>
    <ligand>
        <name>Ca(2+)</name>
        <dbReference type="ChEBI" id="CHEBI:29108"/>
    </ligand>
</feature>
<keyword evidence="5" id="KW-0479">Metal-binding</keyword>
<keyword evidence="5" id="KW-0106">Calcium</keyword>
<dbReference type="PANTHER" id="PTHR34218:SF4">
    <property type="entry name" value="ACYL-HOMOSERINE LACTONE ACYLASE QUIP"/>
    <property type="match status" value="1"/>
</dbReference>
<dbReference type="Pfam" id="PF01804">
    <property type="entry name" value="Penicil_amidase"/>
    <property type="match status" value="1"/>
</dbReference>
<keyword evidence="8" id="KW-1185">Reference proteome</keyword>
<dbReference type="InterPro" id="IPR002692">
    <property type="entry name" value="S45"/>
</dbReference>
<evidence type="ECO:0000256" key="1">
    <source>
        <dbReference type="ARBA" id="ARBA00006586"/>
    </source>
</evidence>
<dbReference type="PANTHER" id="PTHR34218">
    <property type="entry name" value="PEPTIDASE S45 PENICILLIN AMIDASE"/>
    <property type="match status" value="1"/>
</dbReference>
<dbReference type="InterPro" id="IPR014395">
    <property type="entry name" value="Pen/GL7ACA/AHL_acylase"/>
</dbReference>
<evidence type="ECO:0000256" key="4">
    <source>
        <dbReference type="PIRSR" id="PIRSR001227-1"/>
    </source>
</evidence>
<feature type="region of interest" description="Disordered" evidence="6">
    <location>
        <begin position="761"/>
        <end position="781"/>
    </location>
</feature>
<keyword evidence="2" id="KW-0378">Hydrolase</keyword>
<dbReference type="InterPro" id="IPR029055">
    <property type="entry name" value="Ntn_hydrolases_N"/>
</dbReference>
<dbReference type="EMBL" id="LR025744">
    <property type="protein sequence ID" value="VBB16460.1"/>
    <property type="molecule type" value="Genomic_DNA"/>
</dbReference>
<comment type="cofactor">
    <cofactor evidence="5">
        <name>Ca(2+)</name>
        <dbReference type="ChEBI" id="CHEBI:29108"/>
    </cofactor>
    <text evidence="5">Binds 1 Ca(2+) ion per dimer.</text>
</comment>
<evidence type="ECO:0000256" key="5">
    <source>
        <dbReference type="PIRSR" id="PIRSR001227-2"/>
    </source>
</evidence>
<dbReference type="AlphaFoldDB" id="A0AAJ5T8D7"/>
<proteinExistence type="inferred from homology"/>
<dbReference type="InterPro" id="IPR043147">
    <property type="entry name" value="Penicillin_amidase_A-knob"/>
</dbReference>
<dbReference type="Proteomes" id="UP000268684">
    <property type="component" value="Chromosome III"/>
</dbReference>